<proteinExistence type="predicted"/>
<keyword evidence="3" id="KW-1185">Reference proteome</keyword>
<dbReference type="AlphaFoldDB" id="Q12YR4"/>
<evidence type="ECO:0000313" key="3">
    <source>
        <dbReference type="Proteomes" id="UP000001979"/>
    </source>
</evidence>
<sequence length="55" mass="6384">MLCGSIYQAKKWQVITMLGIDDPQIWLAYILCIVSALGCMVYGLLKWNEEESEEW</sequence>
<feature type="transmembrane region" description="Helical" evidence="1">
    <location>
        <begin position="26"/>
        <end position="45"/>
    </location>
</feature>
<keyword evidence="1" id="KW-1133">Transmembrane helix</keyword>
<evidence type="ECO:0000256" key="1">
    <source>
        <dbReference type="SAM" id="Phobius"/>
    </source>
</evidence>
<dbReference type="HOGENOM" id="CLU_3020956_0_0_2"/>
<name>Q12YR4_METBU</name>
<keyword evidence="1" id="KW-0472">Membrane</keyword>
<dbReference type="EMBL" id="CP000300">
    <property type="protein sequence ID" value="ABE51412.1"/>
    <property type="molecule type" value="Genomic_DNA"/>
</dbReference>
<dbReference type="Proteomes" id="UP000001979">
    <property type="component" value="Chromosome"/>
</dbReference>
<dbReference type="STRING" id="259564.Mbur_0424"/>
<dbReference type="InterPro" id="IPR054615">
    <property type="entry name" value="Symport_access"/>
</dbReference>
<protein>
    <submittedName>
        <fullName evidence="2">Uncharacterized protein</fullName>
    </submittedName>
</protein>
<accession>Q12YR4</accession>
<evidence type="ECO:0000313" key="2">
    <source>
        <dbReference type="EMBL" id="ABE51412.1"/>
    </source>
</evidence>
<dbReference type="KEGG" id="mbu:Mbur_0424"/>
<gene>
    <name evidence="2" type="ordered locus">Mbur_0424</name>
</gene>
<reference evidence="3" key="1">
    <citation type="journal article" date="2009" name="ISME J.">
        <title>The genome sequence of the psychrophilic archaeon, Methanococcoides burtonii: the role of genome evolution in cold adaptation.</title>
        <authorList>
            <person name="Allen M.A."/>
            <person name="Lauro F.M."/>
            <person name="Williams T.J."/>
            <person name="Burg D."/>
            <person name="Siddiqui K.S."/>
            <person name="De Francisci D."/>
            <person name="Chong K.W."/>
            <person name="Pilak O."/>
            <person name="Chew H.H."/>
            <person name="De Maere M.Z."/>
            <person name="Ting L."/>
            <person name="Katrib M."/>
            <person name="Ng C."/>
            <person name="Sowers K.R."/>
            <person name="Galperin M.Y."/>
            <person name="Anderson I.J."/>
            <person name="Ivanova N."/>
            <person name="Dalin E."/>
            <person name="Martinez M."/>
            <person name="Lapidus A."/>
            <person name="Hauser L."/>
            <person name="Land M."/>
            <person name="Thomas T."/>
            <person name="Cavicchioli R."/>
        </authorList>
    </citation>
    <scope>NUCLEOTIDE SEQUENCE [LARGE SCALE GENOMIC DNA]</scope>
    <source>
        <strain evidence="3">DSM 6242 / NBRC 107633 / OCM 468 / ACE-M</strain>
    </source>
</reference>
<keyword evidence="1" id="KW-0812">Transmembrane</keyword>
<organism evidence="2 3">
    <name type="scientific">Methanococcoides burtonii (strain DSM 6242 / NBRC 107633 / OCM 468 / ACE-M)</name>
    <dbReference type="NCBI Taxonomy" id="259564"/>
    <lineage>
        <taxon>Archaea</taxon>
        <taxon>Methanobacteriati</taxon>
        <taxon>Methanobacteriota</taxon>
        <taxon>Stenosarchaea group</taxon>
        <taxon>Methanomicrobia</taxon>
        <taxon>Methanosarcinales</taxon>
        <taxon>Methanosarcinaceae</taxon>
        <taxon>Methanococcoides</taxon>
    </lineage>
</organism>
<dbReference type="NCBIfam" id="NF045580">
    <property type="entry name" value="symport_access"/>
    <property type="match status" value="1"/>
</dbReference>